<feature type="region of interest" description="Disordered" evidence="1">
    <location>
        <begin position="54"/>
        <end position="80"/>
    </location>
</feature>
<evidence type="ECO:0000313" key="2">
    <source>
        <dbReference type="EMBL" id="RYQ82912.1"/>
    </source>
</evidence>
<organism evidence="2 3">
    <name type="scientific">Arachis hypogaea</name>
    <name type="common">Peanut</name>
    <dbReference type="NCBI Taxonomy" id="3818"/>
    <lineage>
        <taxon>Eukaryota</taxon>
        <taxon>Viridiplantae</taxon>
        <taxon>Streptophyta</taxon>
        <taxon>Embryophyta</taxon>
        <taxon>Tracheophyta</taxon>
        <taxon>Spermatophyta</taxon>
        <taxon>Magnoliopsida</taxon>
        <taxon>eudicotyledons</taxon>
        <taxon>Gunneridae</taxon>
        <taxon>Pentapetalae</taxon>
        <taxon>rosids</taxon>
        <taxon>fabids</taxon>
        <taxon>Fabales</taxon>
        <taxon>Fabaceae</taxon>
        <taxon>Papilionoideae</taxon>
        <taxon>50 kb inversion clade</taxon>
        <taxon>dalbergioids sensu lato</taxon>
        <taxon>Dalbergieae</taxon>
        <taxon>Pterocarpus clade</taxon>
        <taxon>Arachis</taxon>
    </lineage>
</organism>
<feature type="compositionally biased region" description="Low complexity" evidence="1">
    <location>
        <begin position="71"/>
        <end position="80"/>
    </location>
</feature>
<dbReference type="EMBL" id="SDMP01000020">
    <property type="protein sequence ID" value="RYQ82912.1"/>
    <property type="molecule type" value="Genomic_DNA"/>
</dbReference>
<accession>A0A444WZY0</accession>
<comment type="caution">
    <text evidence="2">The sequence shown here is derived from an EMBL/GenBank/DDBJ whole genome shotgun (WGS) entry which is preliminary data.</text>
</comment>
<protein>
    <submittedName>
        <fullName evidence="2">Uncharacterized protein</fullName>
    </submittedName>
</protein>
<dbReference type="Proteomes" id="UP000289738">
    <property type="component" value="Chromosome B10"/>
</dbReference>
<keyword evidence="3" id="KW-1185">Reference proteome</keyword>
<evidence type="ECO:0000313" key="3">
    <source>
        <dbReference type="Proteomes" id="UP000289738"/>
    </source>
</evidence>
<gene>
    <name evidence="2" type="ORF">Ahy_B10g101496</name>
</gene>
<sequence length="331" mass="37432">MWAGSAEKKCRKFSLSLSKTQLENQKRIENFPVGLKKTLSFWANLGIWLTEPNVSHSHSHSSRPPPEVQDSKSPFSNPSLSSSHCRRLSIERLPPSVCVNHCSLKQQNFEPYHSPFSNRSCCHHRSVDPLSPSIRRARSPFVHVATALKPPTPALFFRELSVHPLLSSSSRRHLHLLAIVRSASSVNQGSVGVIFEDCDYVDYLMAIVALFFTEYLLDLRFSETPFRRSLKSPLVRLILSVIHAYLSSPTRRREKSLTNSSNNNQRGVGDFSPCLSPRFDSKEHYDFILQKFCCKVILVGAFVLRYSLNCRKLDGNACLRTVPMFQTAAGL</sequence>
<dbReference type="AlphaFoldDB" id="A0A444WZY0"/>
<proteinExistence type="predicted"/>
<evidence type="ECO:0000256" key="1">
    <source>
        <dbReference type="SAM" id="MobiDB-lite"/>
    </source>
</evidence>
<name>A0A444WZY0_ARAHY</name>
<reference evidence="2 3" key="1">
    <citation type="submission" date="2019-01" db="EMBL/GenBank/DDBJ databases">
        <title>Sequencing of cultivated peanut Arachis hypogaea provides insights into genome evolution and oil improvement.</title>
        <authorList>
            <person name="Chen X."/>
        </authorList>
    </citation>
    <scope>NUCLEOTIDE SEQUENCE [LARGE SCALE GENOMIC DNA]</scope>
    <source>
        <strain evidence="3">cv. Fuhuasheng</strain>
        <tissue evidence="2">Leaves</tissue>
    </source>
</reference>